<dbReference type="GO" id="GO:0141152">
    <property type="term" value="F:glycerol-3-phosphate dehydrogenase (NAD+) activity"/>
    <property type="evidence" value="ECO:0007669"/>
    <property type="project" value="RHEA"/>
</dbReference>
<evidence type="ECO:0000256" key="4">
    <source>
        <dbReference type="ARBA" id="ARBA00022741"/>
    </source>
</evidence>
<dbReference type="Gene3D" id="3.40.50.720">
    <property type="entry name" value="NAD(P)-binding Rossmann-like Domain"/>
    <property type="match status" value="2"/>
</dbReference>
<evidence type="ECO:0000313" key="17">
    <source>
        <dbReference type="EMBL" id="PZO20564.1"/>
    </source>
</evidence>
<dbReference type="InterPro" id="IPR006109">
    <property type="entry name" value="G3P_DH_NAD-dep_C"/>
</dbReference>
<feature type="binding site" evidence="11">
    <location>
        <position position="56"/>
    </location>
    <ligand>
        <name>NADPH</name>
        <dbReference type="ChEBI" id="CHEBI:57783"/>
    </ligand>
</feature>
<evidence type="ECO:0000256" key="7">
    <source>
        <dbReference type="ARBA" id="ARBA00023027"/>
    </source>
</evidence>
<dbReference type="Pfam" id="PF07479">
    <property type="entry name" value="NAD_Gly3P_dh_C"/>
    <property type="match status" value="1"/>
</dbReference>
<dbReference type="InterPro" id="IPR013328">
    <property type="entry name" value="6PGD_dom2"/>
</dbReference>
<keyword evidence="8 11" id="KW-0443">Lipid metabolism</keyword>
<feature type="binding site" evidence="11">
    <location>
        <position position="240"/>
    </location>
    <ligand>
        <name>sn-glycerol 3-phosphate</name>
        <dbReference type="ChEBI" id="CHEBI:57597"/>
    </ligand>
</feature>
<evidence type="ECO:0000256" key="12">
    <source>
        <dbReference type="PIRSR" id="PIRSR000114-1"/>
    </source>
</evidence>
<dbReference type="SUPFAM" id="SSF48179">
    <property type="entry name" value="6-phosphogluconate dehydrogenase C-terminal domain-like"/>
    <property type="match status" value="1"/>
</dbReference>
<dbReference type="NCBIfam" id="NF000942">
    <property type="entry name" value="PRK00094.1-4"/>
    <property type="match status" value="1"/>
</dbReference>
<dbReference type="PANTHER" id="PTHR11728:SF1">
    <property type="entry name" value="GLYCEROL-3-PHOSPHATE DEHYDROGENASE [NAD(+)] 2, CHLOROPLASTIC"/>
    <property type="match status" value="1"/>
</dbReference>
<dbReference type="GO" id="GO:0046167">
    <property type="term" value="P:glycerol-3-phosphate biosynthetic process"/>
    <property type="evidence" value="ECO:0007669"/>
    <property type="project" value="UniProtKB-UniRule"/>
</dbReference>
<protein>
    <recommendedName>
        <fullName evidence="11">Glycerol-3-phosphate dehydrogenase [NAD(P)+]</fullName>
        <ecNumber evidence="11">1.1.1.94</ecNumber>
    </recommendedName>
    <alternativeName>
        <fullName evidence="11">NAD(P)(+)-dependent glycerol-3-phosphate dehydrogenase</fullName>
    </alternativeName>
    <alternativeName>
        <fullName evidence="11">NAD(P)H-dependent dihydroxyacetone-phosphate reductase</fullName>
    </alternativeName>
</protein>
<feature type="domain" description="Glycerol-3-phosphate dehydrogenase NAD-dependent C-terminal" evidence="16">
    <location>
        <begin position="175"/>
        <end position="317"/>
    </location>
</feature>
<feature type="active site" description="Proton acceptor" evidence="11 12">
    <location>
        <position position="186"/>
    </location>
</feature>
<comment type="caution">
    <text evidence="11">Lacks conserved residue(s) required for the propagation of feature annotation.</text>
</comment>
<dbReference type="Proteomes" id="UP000249354">
    <property type="component" value="Unassembled WGS sequence"/>
</dbReference>
<evidence type="ECO:0000256" key="11">
    <source>
        <dbReference type="HAMAP-Rule" id="MF_00394"/>
    </source>
</evidence>
<evidence type="ECO:0000259" key="16">
    <source>
        <dbReference type="Pfam" id="PF07479"/>
    </source>
</evidence>
<evidence type="ECO:0000256" key="9">
    <source>
        <dbReference type="ARBA" id="ARBA00023209"/>
    </source>
</evidence>
<proteinExistence type="inferred from homology"/>
<keyword evidence="7 11" id="KW-0520">NAD</keyword>
<evidence type="ECO:0000256" key="1">
    <source>
        <dbReference type="ARBA" id="ARBA00011009"/>
    </source>
</evidence>
<dbReference type="GO" id="GO:0005829">
    <property type="term" value="C:cytosol"/>
    <property type="evidence" value="ECO:0007669"/>
    <property type="project" value="TreeGrafter"/>
</dbReference>
<keyword evidence="2 11" id="KW-0963">Cytoplasm</keyword>
<dbReference type="UniPathway" id="UPA00940"/>
<dbReference type="InterPro" id="IPR011128">
    <property type="entry name" value="G3P_DH_NAD-dep_N"/>
</dbReference>
<reference evidence="17 18" key="2">
    <citation type="submission" date="2018-06" db="EMBL/GenBank/DDBJ databases">
        <title>Metagenomic assembly of (sub)arctic Cyanobacteria and their associated microbiome from non-axenic cultures.</title>
        <authorList>
            <person name="Baurain D."/>
        </authorList>
    </citation>
    <scope>NUCLEOTIDE SEQUENCE [LARGE SCALE GENOMIC DNA]</scope>
    <source>
        <strain evidence="17">ULC129bin1</strain>
    </source>
</reference>
<keyword evidence="6 11" id="KW-0560">Oxidoreductase</keyword>
<comment type="caution">
    <text evidence="17">The sequence shown here is derived from an EMBL/GenBank/DDBJ whole genome shotgun (WGS) entry which is preliminary data.</text>
</comment>
<evidence type="ECO:0000256" key="6">
    <source>
        <dbReference type="ARBA" id="ARBA00023002"/>
    </source>
</evidence>
<keyword evidence="4 11" id="KW-0547">Nucleotide-binding</keyword>
<dbReference type="InterPro" id="IPR006168">
    <property type="entry name" value="G3P_DH_NAD-dep"/>
</dbReference>
<dbReference type="AlphaFoldDB" id="A0A2W4UKC6"/>
<feature type="binding site" evidence="14">
    <location>
        <begin position="31"/>
        <end position="36"/>
    </location>
    <ligand>
        <name>NAD(+)</name>
        <dbReference type="ChEBI" id="CHEBI:57540"/>
    </ligand>
</feature>
<dbReference type="GO" id="GO:0046168">
    <property type="term" value="P:glycerol-3-phosphate catabolic process"/>
    <property type="evidence" value="ECO:0007669"/>
    <property type="project" value="InterPro"/>
</dbReference>
<accession>A0A2W4UKC6</accession>
<evidence type="ECO:0000256" key="14">
    <source>
        <dbReference type="PIRSR" id="PIRSR000114-3"/>
    </source>
</evidence>
<feature type="binding site" evidence="11">
    <location>
        <position position="131"/>
    </location>
    <ligand>
        <name>sn-glycerol 3-phosphate</name>
        <dbReference type="ChEBI" id="CHEBI:57597"/>
    </ligand>
</feature>
<dbReference type="EMBL" id="QBMC01000028">
    <property type="protein sequence ID" value="PZO20564.1"/>
    <property type="molecule type" value="Genomic_DNA"/>
</dbReference>
<dbReference type="GO" id="GO:0008654">
    <property type="term" value="P:phospholipid biosynthetic process"/>
    <property type="evidence" value="ECO:0007669"/>
    <property type="project" value="UniProtKB-KW"/>
</dbReference>
<comment type="catalytic activity">
    <reaction evidence="11">
        <text>sn-glycerol 3-phosphate + NAD(+) = dihydroxyacetone phosphate + NADH + H(+)</text>
        <dbReference type="Rhea" id="RHEA:11092"/>
        <dbReference type="ChEBI" id="CHEBI:15378"/>
        <dbReference type="ChEBI" id="CHEBI:57540"/>
        <dbReference type="ChEBI" id="CHEBI:57597"/>
        <dbReference type="ChEBI" id="CHEBI:57642"/>
        <dbReference type="ChEBI" id="CHEBI:57945"/>
        <dbReference type="EC" id="1.1.1.94"/>
    </reaction>
</comment>
<evidence type="ECO:0000256" key="5">
    <source>
        <dbReference type="ARBA" id="ARBA00022857"/>
    </source>
</evidence>
<feature type="binding site" evidence="11">
    <location>
        <position position="186"/>
    </location>
    <ligand>
        <name>sn-glycerol 3-phosphate</name>
        <dbReference type="ChEBI" id="CHEBI:57597"/>
    </ligand>
</feature>
<evidence type="ECO:0000256" key="10">
    <source>
        <dbReference type="ARBA" id="ARBA00023264"/>
    </source>
</evidence>
<dbReference type="PIRSF" id="PIRSF000114">
    <property type="entry name" value="Glycerol-3-P_dh"/>
    <property type="match status" value="1"/>
</dbReference>
<evidence type="ECO:0000256" key="8">
    <source>
        <dbReference type="ARBA" id="ARBA00023098"/>
    </source>
</evidence>
<dbReference type="InterPro" id="IPR036291">
    <property type="entry name" value="NAD(P)-bd_dom_sf"/>
</dbReference>
<name>A0A2W4UKC6_9CYAN</name>
<dbReference type="NCBIfam" id="NF011212">
    <property type="entry name" value="PRK14619.1"/>
    <property type="match status" value="1"/>
</dbReference>
<feature type="binding site" evidence="11">
    <location>
        <position position="35"/>
    </location>
    <ligand>
        <name>NADPH</name>
        <dbReference type="ChEBI" id="CHEBI:57783"/>
    </ligand>
</feature>
<comment type="catalytic activity">
    <reaction evidence="11">
        <text>sn-glycerol 3-phosphate + NADP(+) = dihydroxyacetone phosphate + NADPH + H(+)</text>
        <dbReference type="Rhea" id="RHEA:11096"/>
        <dbReference type="ChEBI" id="CHEBI:15378"/>
        <dbReference type="ChEBI" id="CHEBI:57597"/>
        <dbReference type="ChEBI" id="CHEBI:57642"/>
        <dbReference type="ChEBI" id="CHEBI:57783"/>
        <dbReference type="ChEBI" id="CHEBI:58349"/>
        <dbReference type="EC" id="1.1.1.94"/>
    </reaction>
</comment>
<dbReference type="FunFam" id="3.40.50.720:FF:001174">
    <property type="entry name" value="Glycerol-3-phosphate dehydrogenase [NAD(P)+]"/>
    <property type="match status" value="1"/>
</dbReference>
<organism evidence="17 18">
    <name type="scientific">Leptolyngbya foveolarum</name>
    <dbReference type="NCBI Taxonomy" id="47253"/>
    <lineage>
        <taxon>Bacteria</taxon>
        <taxon>Bacillati</taxon>
        <taxon>Cyanobacteriota</taxon>
        <taxon>Cyanophyceae</taxon>
        <taxon>Leptolyngbyales</taxon>
        <taxon>Leptolyngbyaceae</taxon>
        <taxon>Leptolyngbya group</taxon>
        <taxon>Leptolyngbya</taxon>
    </lineage>
</organism>
<feature type="binding site" evidence="13">
    <location>
        <position position="103"/>
    </location>
    <ligand>
        <name>substrate</name>
    </ligand>
</feature>
<feature type="binding site" evidence="11">
    <location>
        <position position="251"/>
    </location>
    <ligand>
        <name>sn-glycerol 3-phosphate</name>
        <dbReference type="ChEBI" id="CHEBI:57597"/>
    </ligand>
</feature>
<feature type="binding site" evidence="11">
    <location>
        <position position="103"/>
    </location>
    <ligand>
        <name>NADPH</name>
        <dbReference type="ChEBI" id="CHEBI:57783"/>
    </ligand>
</feature>
<comment type="similarity">
    <text evidence="1 11">Belongs to the NAD-dependent glycerol-3-phosphate dehydrogenase family.</text>
</comment>
<dbReference type="GO" id="GO:0141153">
    <property type="term" value="F:glycerol-3-phosphate dehydrogenase (NADP+) activity"/>
    <property type="evidence" value="ECO:0007669"/>
    <property type="project" value="RHEA"/>
</dbReference>
<feature type="binding site" evidence="11">
    <location>
        <position position="252"/>
    </location>
    <ligand>
        <name>sn-glycerol 3-phosphate</name>
        <dbReference type="ChEBI" id="CHEBI:57597"/>
    </ligand>
</feature>
<dbReference type="HAMAP" id="MF_00394">
    <property type="entry name" value="NAD_Glyc3P_dehydrog"/>
    <property type="match status" value="1"/>
</dbReference>
<dbReference type="GO" id="GO:0006650">
    <property type="term" value="P:glycerophospholipid metabolic process"/>
    <property type="evidence" value="ECO:0007669"/>
    <property type="project" value="UniProtKB-UniRule"/>
</dbReference>
<dbReference type="GO" id="GO:0051287">
    <property type="term" value="F:NAD binding"/>
    <property type="evidence" value="ECO:0007669"/>
    <property type="project" value="InterPro"/>
</dbReference>
<keyword evidence="5 11" id="KW-0521">NADP</keyword>
<comment type="subcellular location">
    <subcellularLocation>
        <location evidence="11">Cytoplasm</location>
    </subcellularLocation>
</comment>
<comment type="pathway">
    <text evidence="11">Membrane lipid metabolism; glycerophospholipid metabolism.</text>
</comment>
<feature type="binding site" evidence="11">
    <location>
        <position position="277"/>
    </location>
    <ligand>
        <name>NADPH</name>
        <dbReference type="ChEBI" id="CHEBI:57783"/>
    </ligand>
</feature>
<feature type="binding site" evidence="11">
    <location>
        <position position="55"/>
    </location>
    <ligand>
        <name>NADPH</name>
        <dbReference type="ChEBI" id="CHEBI:57783"/>
    </ligand>
</feature>
<dbReference type="SUPFAM" id="SSF51735">
    <property type="entry name" value="NAD(P)-binding Rossmann-fold domains"/>
    <property type="match status" value="1"/>
</dbReference>
<feature type="domain" description="Glycerol-3-phosphate dehydrogenase NAD-dependent N-terminal" evidence="15">
    <location>
        <begin position="27"/>
        <end position="57"/>
    </location>
</feature>
<dbReference type="GO" id="GO:0005975">
    <property type="term" value="P:carbohydrate metabolic process"/>
    <property type="evidence" value="ECO:0007669"/>
    <property type="project" value="InterPro"/>
</dbReference>
<feature type="domain" description="Glycerol-3-phosphate dehydrogenase NAD-dependent N-terminal" evidence="15">
    <location>
        <begin position="60"/>
        <end position="155"/>
    </location>
</feature>
<evidence type="ECO:0000313" key="18">
    <source>
        <dbReference type="Proteomes" id="UP000249354"/>
    </source>
</evidence>
<keyword evidence="3 11" id="KW-0444">Lipid biosynthesis</keyword>
<dbReference type="PANTHER" id="PTHR11728">
    <property type="entry name" value="GLYCEROL-3-PHOSPHATE DEHYDROGENASE"/>
    <property type="match status" value="1"/>
</dbReference>
<evidence type="ECO:0000256" key="3">
    <source>
        <dbReference type="ARBA" id="ARBA00022516"/>
    </source>
</evidence>
<dbReference type="Gene3D" id="1.10.1040.10">
    <property type="entry name" value="N-(1-d-carboxylethyl)-l-norvaline Dehydrogenase, domain 2"/>
    <property type="match status" value="1"/>
</dbReference>
<feature type="binding site" evidence="14">
    <location>
        <position position="251"/>
    </location>
    <ligand>
        <name>NAD(+)</name>
        <dbReference type="ChEBI" id="CHEBI:57540"/>
    </ligand>
</feature>
<dbReference type="PROSITE" id="PS00957">
    <property type="entry name" value="NAD_G3PDH"/>
    <property type="match status" value="1"/>
</dbReference>
<feature type="binding site" evidence="11">
    <location>
        <position position="250"/>
    </location>
    <ligand>
        <name>sn-glycerol 3-phosphate</name>
        <dbReference type="ChEBI" id="CHEBI:57597"/>
    </ligand>
</feature>
<feature type="binding site" evidence="11">
    <location>
        <position position="135"/>
    </location>
    <ligand>
        <name>NADPH</name>
        <dbReference type="ChEBI" id="CHEBI:57783"/>
    </ligand>
</feature>
<feature type="binding site" evidence="11">
    <location>
        <position position="103"/>
    </location>
    <ligand>
        <name>sn-glycerol 3-phosphate</name>
        <dbReference type="ChEBI" id="CHEBI:57597"/>
    </ligand>
</feature>
<evidence type="ECO:0000256" key="13">
    <source>
        <dbReference type="PIRSR" id="PIRSR000114-2"/>
    </source>
</evidence>
<feature type="binding site" evidence="13">
    <location>
        <begin position="251"/>
        <end position="252"/>
    </location>
    <ligand>
        <name>substrate</name>
    </ligand>
</feature>
<evidence type="ECO:0000259" key="15">
    <source>
        <dbReference type="Pfam" id="PF01210"/>
    </source>
</evidence>
<dbReference type="EC" id="1.1.1.94" evidence="11"/>
<comment type="function">
    <text evidence="11">Catalyzes the reduction of the glycolytic intermediate dihydroxyacetone phosphate (DHAP) to sn-glycerol 3-phosphate (G3P), the key precursor for phospholipid synthesis.</text>
</comment>
<sequence>MPVSVPTTPYLDPAVSRYPPSNRVLRLTVLGAGAWGSALAGLARLNGHTVQVWSRRGDLELAEAIAESDVILSAISMKGVASVVQQLHQLGIPSESILVTATKGLDPQTTQTPSQLLSQTFPTHAVAVLSGPNLSQEIEHGLPAATVLASTDRSAALRVQRLLASDQFRVYTSADPLGAELGGALKNVVAIAVGVCDGLSLGTNAKSALITRALPEVIRIGMRLGAAEVETFYGLSGLGDMLATCSSRLSRNYRVGYGLAQGKSLPQILAELGSTAEGVNTAHVLMEIADREGMAAPISREVERLLQGQITPKQAVEALMERDLKPEAGDS</sequence>
<reference evidence="18" key="1">
    <citation type="submission" date="2018-04" db="EMBL/GenBank/DDBJ databases">
        <authorList>
            <person name="Cornet L."/>
        </authorList>
    </citation>
    <scope>NUCLEOTIDE SEQUENCE [LARGE SCALE GENOMIC DNA]</scope>
</reference>
<dbReference type="Pfam" id="PF01210">
    <property type="entry name" value="NAD_Gly3P_dh_N"/>
    <property type="match status" value="2"/>
</dbReference>
<keyword evidence="10 11" id="KW-1208">Phospholipid metabolism</keyword>
<keyword evidence="9 11" id="KW-0594">Phospholipid biosynthesis</keyword>
<dbReference type="NCBIfam" id="NF000940">
    <property type="entry name" value="PRK00094.1-2"/>
    <property type="match status" value="1"/>
</dbReference>
<dbReference type="InterPro" id="IPR008927">
    <property type="entry name" value="6-PGluconate_DH-like_C_sf"/>
</dbReference>
<evidence type="ECO:0000256" key="2">
    <source>
        <dbReference type="ARBA" id="ARBA00022490"/>
    </source>
</evidence>
<dbReference type="FunFam" id="1.10.1040.10:FF:000001">
    <property type="entry name" value="Glycerol-3-phosphate dehydrogenase [NAD(P)+]"/>
    <property type="match status" value="1"/>
</dbReference>
<feature type="binding site" evidence="11">
    <location>
        <position position="251"/>
    </location>
    <ligand>
        <name>NADPH</name>
        <dbReference type="ChEBI" id="CHEBI:57783"/>
    </ligand>
</feature>
<gene>
    <name evidence="11" type="primary">gpsA</name>
    <name evidence="17" type="ORF">DCF25_06385</name>
</gene>